<evidence type="ECO:0000313" key="3">
    <source>
        <dbReference type="Proteomes" id="UP000614601"/>
    </source>
</evidence>
<keyword evidence="1" id="KW-0732">Signal</keyword>
<proteinExistence type="predicted"/>
<evidence type="ECO:0000256" key="1">
    <source>
        <dbReference type="SAM" id="SignalP"/>
    </source>
</evidence>
<comment type="caution">
    <text evidence="2">The sequence shown here is derived from an EMBL/GenBank/DDBJ whole genome shotgun (WGS) entry which is preliminary data.</text>
</comment>
<dbReference type="EMBL" id="CAJFCW020000006">
    <property type="protein sequence ID" value="CAG9124772.1"/>
    <property type="molecule type" value="Genomic_DNA"/>
</dbReference>
<protein>
    <submittedName>
        <fullName evidence="2">Uncharacterized protein</fullName>
    </submittedName>
</protein>
<gene>
    <name evidence="2" type="ORF">BOKJ2_LOCUS12774</name>
</gene>
<feature type="chain" id="PRO_5035682052" evidence="1">
    <location>
        <begin position="27"/>
        <end position="80"/>
    </location>
</feature>
<feature type="signal peptide" evidence="1">
    <location>
        <begin position="1"/>
        <end position="26"/>
    </location>
</feature>
<organism evidence="2 3">
    <name type="scientific">Bursaphelenchus okinawaensis</name>
    <dbReference type="NCBI Taxonomy" id="465554"/>
    <lineage>
        <taxon>Eukaryota</taxon>
        <taxon>Metazoa</taxon>
        <taxon>Ecdysozoa</taxon>
        <taxon>Nematoda</taxon>
        <taxon>Chromadorea</taxon>
        <taxon>Rhabditida</taxon>
        <taxon>Tylenchina</taxon>
        <taxon>Tylenchomorpha</taxon>
        <taxon>Aphelenchoidea</taxon>
        <taxon>Aphelenchoididae</taxon>
        <taxon>Bursaphelenchus</taxon>
    </lineage>
</organism>
<dbReference type="EMBL" id="CAJFDH010000006">
    <property type="protein sequence ID" value="CAD5228630.1"/>
    <property type="molecule type" value="Genomic_DNA"/>
</dbReference>
<evidence type="ECO:0000313" key="2">
    <source>
        <dbReference type="EMBL" id="CAD5228630.1"/>
    </source>
</evidence>
<dbReference type="AlphaFoldDB" id="A0A811LJG0"/>
<keyword evidence="3" id="KW-1185">Reference proteome</keyword>
<reference evidence="2" key="1">
    <citation type="submission" date="2020-09" db="EMBL/GenBank/DDBJ databases">
        <authorList>
            <person name="Kikuchi T."/>
        </authorList>
    </citation>
    <scope>NUCLEOTIDE SEQUENCE</scope>
    <source>
        <strain evidence="2">SH1</strain>
    </source>
</reference>
<accession>A0A811LJG0</accession>
<dbReference type="Proteomes" id="UP000783686">
    <property type="component" value="Unassembled WGS sequence"/>
</dbReference>
<name>A0A811LJG0_9BILA</name>
<dbReference type="Proteomes" id="UP000614601">
    <property type="component" value="Unassembled WGS sequence"/>
</dbReference>
<sequence>MVASLRSLVLRLFAVLCIVALMIVSSAPVDDLEGYAREARAPKAKFIRFGRAGQKFIRFGRGGAYGPETAFPSSDLFYQY</sequence>
<dbReference type="OrthoDB" id="5865099at2759"/>